<evidence type="ECO:0000313" key="9">
    <source>
        <dbReference type="Proteomes" id="UP000383932"/>
    </source>
</evidence>
<evidence type="ECO:0000259" key="7">
    <source>
        <dbReference type="PROSITE" id="PS50076"/>
    </source>
</evidence>
<comment type="caution">
    <text evidence="8">The sequence shown here is derived from an EMBL/GenBank/DDBJ whole genome shotgun (WGS) entry which is preliminary data.</text>
</comment>
<dbReference type="Proteomes" id="UP000383932">
    <property type="component" value="Unassembled WGS sequence"/>
</dbReference>
<keyword evidence="5" id="KW-0539">Nucleus</keyword>
<accession>A0A5N5QL03</accession>
<reference evidence="8 9" key="1">
    <citation type="journal article" date="2019" name="Fungal Biol. Biotechnol.">
        <title>Draft genome sequence of fastidious pathogen Ceratobasidium theobromae, which causes vascular-streak dieback in Theobroma cacao.</title>
        <authorList>
            <person name="Ali S.S."/>
            <person name="Asman A."/>
            <person name="Shao J."/>
            <person name="Firmansyah A.P."/>
            <person name="Susilo A.W."/>
            <person name="Rosmana A."/>
            <person name="McMahon P."/>
            <person name="Junaid M."/>
            <person name="Guest D."/>
            <person name="Kheng T.Y."/>
            <person name="Meinhardt L.W."/>
            <person name="Bailey B.A."/>
        </authorList>
    </citation>
    <scope>NUCLEOTIDE SEQUENCE [LARGE SCALE GENOMIC DNA]</scope>
    <source>
        <strain evidence="8 9">CT2</strain>
    </source>
</reference>
<dbReference type="PROSITE" id="PS50076">
    <property type="entry name" value="DNAJ_2"/>
    <property type="match status" value="1"/>
</dbReference>
<organism evidence="8 9">
    <name type="scientific">Ceratobasidium theobromae</name>
    <dbReference type="NCBI Taxonomy" id="1582974"/>
    <lineage>
        <taxon>Eukaryota</taxon>
        <taxon>Fungi</taxon>
        <taxon>Dikarya</taxon>
        <taxon>Basidiomycota</taxon>
        <taxon>Agaricomycotina</taxon>
        <taxon>Agaricomycetes</taxon>
        <taxon>Cantharellales</taxon>
        <taxon>Ceratobasidiaceae</taxon>
        <taxon>Ceratobasidium</taxon>
    </lineage>
</organism>
<dbReference type="GO" id="GO:0005737">
    <property type="term" value="C:cytoplasm"/>
    <property type="evidence" value="ECO:0007669"/>
    <property type="project" value="UniProtKB-SubCell"/>
</dbReference>
<dbReference type="SUPFAM" id="SSF46565">
    <property type="entry name" value="Chaperone J-domain"/>
    <property type="match status" value="1"/>
</dbReference>
<proteinExistence type="predicted"/>
<feature type="compositionally biased region" description="Basic and acidic residues" evidence="6">
    <location>
        <begin position="122"/>
        <end position="151"/>
    </location>
</feature>
<dbReference type="SMART" id="SM00271">
    <property type="entry name" value="DnaJ"/>
    <property type="match status" value="1"/>
</dbReference>
<keyword evidence="4" id="KW-0143">Chaperone</keyword>
<sequence>MPPTDSELDAYEILGLTIEATEKDIKSTYRKLSLKVHPDRHPNNPEAAAKFHELNQAYELLLDPVKRSALDASRKIKLARAERFAAYDSKRRGLQEELEERERAFKKARVEKAKAEQAMQEEVERLGEEGRRRRKEKEETMARKTEEEQKSQQKASAPGALGEPTIGPHDTTVRLKYKLATYPTLTTAPALASHLAVFGTVDTGAIVISLKANKKQPEKPPKFATALVPFEKAGDAYACLCSAGKAGRGLEGVEVTWVTEDEPEIIKWLRTQGKPGASINASGDTDGPFASFPSNSSSDAAAPMAFTHPGLDFESVTLMRMRQLERERLEREILEQEAAEE</sequence>
<evidence type="ECO:0000256" key="3">
    <source>
        <dbReference type="ARBA" id="ARBA00022490"/>
    </source>
</evidence>
<dbReference type="InterPro" id="IPR001623">
    <property type="entry name" value="DnaJ_domain"/>
</dbReference>
<dbReference type="InterPro" id="IPR036869">
    <property type="entry name" value="J_dom_sf"/>
</dbReference>
<keyword evidence="3" id="KW-0963">Cytoplasm</keyword>
<dbReference type="PANTHER" id="PTHR44313:SF1">
    <property type="entry name" value="DNAJ HOMOLOG SUBFAMILY C MEMBER 17"/>
    <property type="match status" value="1"/>
</dbReference>
<feature type="domain" description="J" evidence="7">
    <location>
        <begin position="9"/>
        <end position="74"/>
    </location>
</feature>
<keyword evidence="9" id="KW-1185">Reference proteome</keyword>
<dbReference type="InterPro" id="IPR052094">
    <property type="entry name" value="Pre-mRNA-splicing_ERAD"/>
</dbReference>
<evidence type="ECO:0000256" key="1">
    <source>
        <dbReference type="ARBA" id="ARBA00004123"/>
    </source>
</evidence>
<evidence type="ECO:0000256" key="2">
    <source>
        <dbReference type="ARBA" id="ARBA00004496"/>
    </source>
</evidence>
<dbReference type="OrthoDB" id="376357at2759"/>
<evidence type="ECO:0000256" key="6">
    <source>
        <dbReference type="SAM" id="MobiDB-lite"/>
    </source>
</evidence>
<dbReference type="Pfam" id="PF00226">
    <property type="entry name" value="DnaJ"/>
    <property type="match status" value="1"/>
</dbReference>
<dbReference type="GO" id="GO:0000390">
    <property type="term" value="P:spliceosomal complex disassembly"/>
    <property type="evidence" value="ECO:0007669"/>
    <property type="project" value="TreeGrafter"/>
</dbReference>
<dbReference type="EMBL" id="SSOP01000073">
    <property type="protein sequence ID" value="KAB5592208.1"/>
    <property type="molecule type" value="Genomic_DNA"/>
</dbReference>
<dbReference type="CDD" id="cd06257">
    <property type="entry name" value="DnaJ"/>
    <property type="match status" value="1"/>
</dbReference>
<dbReference type="GO" id="GO:0005681">
    <property type="term" value="C:spliceosomal complex"/>
    <property type="evidence" value="ECO:0007669"/>
    <property type="project" value="TreeGrafter"/>
</dbReference>
<name>A0A5N5QL03_9AGAM</name>
<evidence type="ECO:0000313" key="8">
    <source>
        <dbReference type="EMBL" id="KAB5592208.1"/>
    </source>
</evidence>
<dbReference type="AlphaFoldDB" id="A0A5N5QL03"/>
<evidence type="ECO:0000256" key="4">
    <source>
        <dbReference type="ARBA" id="ARBA00023186"/>
    </source>
</evidence>
<dbReference type="Gene3D" id="1.10.287.110">
    <property type="entry name" value="DnaJ domain"/>
    <property type="match status" value="1"/>
</dbReference>
<feature type="region of interest" description="Disordered" evidence="6">
    <location>
        <begin position="116"/>
        <end position="169"/>
    </location>
</feature>
<dbReference type="PRINTS" id="PR00625">
    <property type="entry name" value="JDOMAIN"/>
</dbReference>
<comment type="subcellular location">
    <subcellularLocation>
        <location evidence="2">Cytoplasm</location>
    </subcellularLocation>
    <subcellularLocation>
        <location evidence="1">Nucleus</location>
    </subcellularLocation>
</comment>
<evidence type="ECO:0000256" key="5">
    <source>
        <dbReference type="ARBA" id="ARBA00023242"/>
    </source>
</evidence>
<gene>
    <name evidence="8" type="ORF">CTheo_4359</name>
</gene>
<protein>
    <submittedName>
        <fullName evidence="8">DnaJ domain containing protein</fullName>
    </submittedName>
</protein>
<dbReference type="PANTHER" id="PTHR44313">
    <property type="entry name" value="DNAJ HOMOLOG SUBFAMILY C MEMBER 17"/>
    <property type="match status" value="1"/>
</dbReference>